<evidence type="ECO:0000256" key="4">
    <source>
        <dbReference type="ARBA" id="ARBA00022898"/>
    </source>
</evidence>
<comment type="cofactor">
    <cofactor evidence="1">
        <name>pyridoxal 5'-phosphate</name>
        <dbReference type="ChEBI" id="CHEBI:597326"/>
    </cofactor>
</comment>
<dbReference type="AlphaFoldDB" id="A0ABD5P5R4"/>
<dbReference type="Pfam" id="PF01053">
    <property type="entry name" value="Cys_Met_Meta_PP"/>
    <property type="match status" value="1"/>
</dbReference>
<comment type="similarity">
    <text evidence="2">Belongs to the trans-sulfuration enzymes family.</text>
</comment>
<evidence type="ECO:0000313" key="6">
    <source>
        <dbReference type="EMBL" id="MFC4249584.1"/>
    </source>
</evidence>
<reference evidence="6 7" key="1">
    <citation type="journal article" date="2014" name="Int. J. Syst. Evol. Microbiol.">
        <title>Complete genome sequence of Corynebacterium casei LMG S-19264T (=DSM 44701T), isolated from a smear-ripened cheese.</title>
        <authorList>
            <consortium name="US DOE Joint Genome Institute (JGI-PGF)"/>
            <person name="Walter F."/>
            <person name="Albersmeier A."/>
            <person name="Kalinowski J."/>
            <person name="Ruckert C."/>
        </authorList>
    </citation>
    <scope>NUCLEOTIDE SEQUENCE [LARGE SCALE GENOMIC DNA]</scope>
    <source>
        <strain evidence="6 7">IBRC-M 10912</strain>
    </source>
</reference>
<dbReference type="InterPro" id="IPR015422">
    <property type="entry name" value="PyrdxlP-dep_Trfase_small"/>
</dbReference>
<dbReference type="PANTHER" id="PTHR43797:SF2">
    <property type="entry name" value="HOMOCYSTEINE_CYSTEINE SYNTHASE"/>
    <property type="match status" value="1"/>
</dbReference>
<dbReference type="InterPro" id="IPR015424">
    <property type="entry name" value="PyrdxlP-dep_Trfase"/>
</dbReference>
<keyword evidence="3" id="KW-0808">Transferase</keyword>
<dbReference type="PIRSF" id="PIRSF001434">
    <property type="entry name" value="CGS"/>
    <property type="match status" value="1"/>
</dbReference>
<evidence type="ECO:0000313" key="7">
    <source>
        <dbReference type="Proteomes" id="UP001595821"/>
    </source>
</evidence>
<evidence type="ECO:0000256" key="2">
    <source>
        <dbReference type="ARBA" id="ARBA00009077"/>
    </source>
</evidence>
<name>A0ABD5P5R4_9EURY</name>
<dbReference type="GO" id="GO:0000096">
    <property type="term" value="P:sulfur amino acid metabolic process"/>
    <property type="evidence" value="ECO:0007669"/>
    <property type="project" value="UniProtKB-ARBA"/>
</dbReference>
<proteinExistence type="inferred from homology"/>
<keyword evidence="4" id="KW-0663">Pyridoxal phosphate</keyword>
<dbReference type="InterPro" id="IPR000277">
    <property type="entry name" value="Cys/Met-Metab_PyrdxlP-dep_enz"/>
</dbReference>
<dbReference type="EMBL" id="JBHSDJ010000133">
    <property type="protein sequence ID" value="MFC4249584.1"/>
    <property type="molecule type" value="Genomic_DNA"/>
</dbReference>
<dbReference type="NCBIfam" id="TIGR01326">
    <property type="entry name" value="OAH_OAS_sulfhy"/>
    <property type="match status" value="1"/>
</dbReference>
<gene>
    <name evidence="6" type="ORF">ACFOZ7_22075</name>
</gene>
<dbReference type="GeneID" id="71853423"/>
<organism evidence="6 7">
    <name type="scientific">Natribaculum luteum</name>
    <dbReference type="NCBI Taxonomy" id="1586232"/>
    <lineage>
        <taxon>Archaea</taxon>
        <taxon>Methanobacteriati</taxon>
        <taxon>Methanobacteriota</taxon>
        <taxon>Stenosarchaea group</taxon>
        <taxon>Halobacteria</taxon>
        <taxon>Halobacteriales</taxon>
        <taxon>Natrialbaceae</taxon>
        <taxon>Natribaculum</taxon>
    </lineage>
</organism>
<dbReference type="Gene3D" id="3.40.640.10">
    <property type="entry name" value="Type I PLP-dependent aspartate aminotransferase-like (Major domain)"/>
    <property type="match status" value="1"/>
</dbReference>
<feature type="region of interest" description="Disordered" evidence="5">
    <location>
        <begin position="1"/>
        <end position="37"/>
    </location>
</feature>
<dbReference type="PANTHER" id="PTHR43797">
    <property type="entry name" value="HOMOCYSTEINE/CYSTEINE SYNTHASE"/>
    <property type="match status" value="1"/>
</dbReference>
<dbReference type="SUPFAM" id="SSF53383">
    <property type="entry name" value="PLP-dependent transferases"/>
    <property type="match status" value="1"/>
</dbReference>
<dbReference type="FunFam" id="3.40.640.10:FF:000035">
    <property type="entry name" value="O-succinylhomoserine sulfhydrylase"/>
    <property type="match status" value="1"/>
</dbReference>
<evidence type="ECO:0000256" key="3">
    <source>
        <dbReference type="ARBA" id="ARBA00022679"/>
    </source>
</evidence>
<evidence type="ECO:0000256" key="5">
    <source>
        <dbReference type="SAM" id="MobiDB-lite"/>
    </source>
</evidence>
<evidence type="ECO:0000256" key="1">
    <source>
        <dbReference type="ARBA" id="ARBA00001933"/>
    </source>
</evidence>
<dbReference type="GO" id="GO:0016740">
    <property type="term" value="F:transferase activity"/>
    <property type="evidence" value="ECO:0007669"/>
    <property type="project" value="UniProtKB-KW"/>
</dbReference>
<dbReference type="Gene3D" id="3.90.1150.10">
    <property type="entry name" value="Aspartate Aminotransferase, domain 1"/>
    <property type="match status" value="1"/>
</dbReference>
<dbReference type="GO" id="GO:1901605">
    <property type="term" value="P:alpha-amino acid metabolic process"/>
    <property type="evidence" value="ECO:0007669"/>
    <property type="project" value="UniProtKB-ARBA"/>
</dbReference>
<dbReference type="InterPro" id="IPR006235">
    <property type="entry name" value="OAc-hSer/O-AcSer_sulfhydrylase"/>
</dbReference>
<sequence>MSEDERDEEHVPESRRGFGTRSVHAGQSPDPATGAMAPPIYQSTSYVFESADAAAELYALEGEGHIYSRISNPTVETLEDRLATLEGGAGAVATASGMAALDSATLLLAKAGENVVCSTDTYGGTTAYFAKTASRRDVEARFVPTLEYDAYEEAIDSDTAFVHVETIGNPSLVTPDLERVAEIAHDEGVPLVVDNTFATPALCRPLEHGADVVWESTTKWIHGSGTTVGGILVDGGSFPWGEHGYEEIAGQNDAYHDVDFSRDFADAPFAAAARFRSLRSLGNQQSPFDAWQTLQGLESLPLRMERHCENAAVVADYLDDHEDVAWVTYPGLDSHPTHDDASRYLEDYGGMIAFGLEGGYEAGKAVCENVEVASFLANIGDAKTLVIHPASTTHGQLTPEEQEEAGVTPDLVRLSVGIEDPEDILADLENAIDVATTSTEGRS</sequence>
<dbReference type="RefSeq" id="WP_246973320.1">
    <property type="nucleotide sequence ID" value="NZ_CP095397.1"/>
</dbReference>
<accession>A0ABD5P5R4</accession>
<dbReference type="CDD" id="cd00614">
    <property type="entry name" value="CGS_like"/>
    <property type="match status" value="1"/>
</dbReference>
<protein>
    <submittedName>
        <fullName evidence="6">O-acetylhomoserine aminocarboxypropyltransferase/cysteine synthase family protein</fullName>
    </submittedName>
</protein>
<comment type="caution">
    <text evidence="6">The sequence shown here is derived from an EMBL/GenBank/DDBJ whole genome shotgun (WGS) entry which is preliminary data.</text>
</comment>
<dbReference type="Proteomes" id="UP001595821">
    <property type="component" value="Unassembled WGS sequence"/>
</dbReference>
<dbReference type="InterPro" id="IPR015421">
    <property type="entry name" value="PyrdxlP-dep_Trfase_major"/>
</dbReference>